<dbReference type="Proteomes" id="UP000625711">
    <property type="component" value="Unassembled WGS sequence"/>
</dbReference>
<reference evidence="1" key="1">
    <citation type="submission" date="2020-08" db="EMBL/GenBank/DDBJ databases">
        <title>Genome sequencing and assembly of the red palm weevil Rhynchophorus ferrugineus.</title>
        <authorList>
            <person name="Dias G.B."/>
            <person name="Bergman C.M."/>
            <person name="Manee M."/>
        </authorList>
    </citation>
    <scope>NUCLEOTIDE SEQUENCE</scope>
    <source>
        <strain evidence="1">AA-2017</strain>
        <tissue evidence="1">Whole larva</tissue>
    </source>
</reference>
<name>A0A834I2U5_RHYFE</name>
<dbReference type="EMBL" id="JAACXV010013650">
    <property type="protein sequence ID" value="KAF7272934.1"/>
    <property type="molecule type" value="Genomic_DNA"/>
</dbReference>
<keyword evidence="2" id="KW-1185">Reference proteome</keyword>
<organism evidence="1 2">
    <name type="scientific">Rhynchophorus ferrugineus</name>
    <name type="common">Red palm weevil</name>
    <name type="synonym">Curculio ferrugineus</name>
    <dbReference type="NCBI Taxonomy" id="354439"/>
    <lineage>
        <taxon>Eukaryota</taxon>
        <taxon>Metazoa</taxon>
        <taxon>Ecdysozoa</taxon>
        <taxon>Arthropoda</taxon>
        <taxon>Hexapoda</taxon>
        <taxon>Insecta</taxon>
        <taxon>Pterygota</taxon>
        <taxon>Neoptera</taxon>
        <taxon>Endopterygota</taxon>
        <taxon>Coleoptera</taxon>
        <taxon>Polyphaga</taxon>
        <taxon>Cucujiformia</taxon>
        <taxon>Curculionidae</taxon>
        <taxon>Dryophthorinae</taxon>
        <taxon>Rhynchophorus</taxon>
    </lineage>
</organism>
<gene>
    <name evidence="1" type="ORF">GWI33_014324</name>
</gene>
<proteinExistence type="predicted"/>
<protein>
    <submittedName>
        <fullName evidence="1">Uncharacterized protein</fullName>
    </submittedName>
</protein>
<sequence length="79" mass="8707">MKLLIGPANVEIDRGARSGPGSTRILTVPPTRRRKIDDTGITPPMEEVTVAITGPTVDTHHHFRRNHVPPLVGRFYGDN</sequence>
<accession>A0A834I2U5</accession>
<dbReference type="AlphaFoldDB" id="A0A834I2U5"/>
<evidence type="ECO:0000313" key="2">
    <source>
        <dbReference type="Proteomes" id="UP000625711"/>
    </source>
</evidence>
<comment type="caution">
    <text evidence="1">The sequence shown here is derived from an EMBL/GenBank/DDBJ whole genome shotgun (WGS) entry which is preliminary data.</text>
</comment>
<evidence type="ECO:0000313" key="1">
    <source>
        <dbReference type="EMBL" id="KAF7272934.1"/>
    </source>
</evidence>